<evidence type="ECO:0000313" key="3">
    <source>
        <dbReference type="EMBL" id="ABB43867.1"/>
    </source>
</evidence>
<sequence length="367" mass="41088">MNLLVLTATNGSYNSIRPEAEIYISLLKFGYNITIMTEKDSQYAKRFEENGIRVIDTHYKKKISPSTIKKIKGAIKEYDIDILYATNSKSISNATIASIGTDVKLITYRGTTGGLYRHDPSSYLNALNPRVDGVICVSKAVARHVKEQIFDKSKRVEAIYKGHELSWYETSKISLEEFGTNQENFNVAFVANVRPHKGLIYLLKAAHKLASYKNIHIILIGQNISQEPYMSEIKNCGMQERIHVTGYRNDAPQIIASCSVLVQASTRKEGLSRVILESLAANTPVIASAIEGNSEIIEDEFNGYIVPIKDADAIAQKIIELSTSPQKLQELSANCADTIENKMSHKTTVIEFDKFFKSILKKIQNEI</sequence>
<keyword evidence="3" id="KW-0808">Transferase</keyword>
<dbReference type="GO" id="GO:0016757">
    <property type="term" value="F:glycosyltransferase activity"/>
    <property type="evidence" value="ECO:0007669"/>
    <property type="project" value="InterPro"/>
</dbReference>
<dbReference type="Proteomes" id="UP000002714">
    <property type="component" value="Chromosome"/>
</dbReference>
<dbReference type="STRING" id="326298.Suden_0588"/>
<feature type="domain" description="Glycosyltransferase subfamily 4-like N-terminal" evidence="2">
    <location>
        <begin position="26"/>
        <end position="165"/>
    </location>
</feature>
<feature type="domain" description="Glycosyl transferase family 1" evidence="1">
    <location>
        <begin position="177"/>
        <end position="334"/>
    </location>
</feature>
<name>Q30T14_SULDN</name>
<organism evidence="3 4">
    <name type="scientific">Sulfurimonas denitrificans (strain ATCC 33889 / DSM 1251)</name>
    <name type="common">Thiomicrospira denitrificans (strain ATCC 33889 / DSM 1251)</name>
    <dbReference type="NCBI Taxonomy" id="326298"/>
    <lineage>
        <taxon>Bacteria</taxon>
        <taxon>Pseudomonadati</taxon>
        <taxon>Campylobacterota</taxon>
        <taxon>Epsilonproteobacteria</taxon>
        <taxon>Campylobacterales</taxon>
        <taxon>Sulfurimonadaceae</taxon>
        <taxon>Sulfurimonas</taxon>
    </lineage>
</organism>
<evidence type="ECO:0000259" key="1">
    <source>
        <dbReference type="Pfam" id="PF00534"/>
    </source>
</evidence>
<dbReference type="PANTHER" id="PTHR12526">
    <property type="entry name" value="GLYCOSYLTRANSFERASE"/>
    <property type="match status" value="1"/>
</dbReference>
<dbReference type="InterPro" id="IPR028098">
    <property type="entry name" value="Glyco_trans_4-like_N"/>
</dbReference>
<dbReference type="AlphaFoldDB" id="Q30T14"/>
<dbReference type="KEGG" id="tdn:Suden_0588"/>
<dbReference type="PANTHER" id="PTHR12526:SF630">
    <property type="entry name" value="GLYCOSYLTRANSFERASE"/>
    <property type="match status" value="1"/>
</dbReference>
<protein>
    <submittedName>
        <fullName evidence="3">Glycosyl transferase, group 1</fullName>
    </submittedName>
</protein>
<dbReference type="CDD" id="cd03801">
    <property type="entry name" value="GT4_PimA-like"/>
    <property type="match status" value="1"/>
</dbReference>
<dbReference type="OrthoDB" id="9775208at2"/>
<dbReference type="EMBL" id="CP000153">
    <property type="protein sequence ID" value="ABB43867.1"/>
    <property type="molecule type" value="Genomic_DNA"/>
</dbReference>
<dbReference type="HOGENOM" id="CLU_009583_0_4_7"/>
<reference evidence="3 4" key="1">
    <citation type="journal article" date="2008" name="Appl. Environ. Microbiol.">
        <title>Genome of the epsilonproteobacterial chemolithoautotroph Sulfurimonas denitrificans.</title>
        <authorList>
            <person name="Sievert S.M."/>
            <person name="Scott K.M."/>
            <person name="Klotz M.G."/>
            <person name="Chain P.S.G."/>
            <person name="Hauser L.J."/>
            <person name="Hemp J."/>
            <person name="Huegler M."/>
            <person name="Land M."/>
            <person name="Lapidus A."/>
            <person name="Larimer F.W."/>
            <person name="Lucas S."/>
            <person name="Malfatti S.A."/>
            <person name="Meyer F."/>
            <person name="Paulsen I.T."/>
            <person name="Ren Q."/>
            <person name="Simon J."/>
            <person name="Bailey K."/>
            <person name="Diaz E."/>
            <person name="Fitzpatrick K.A."/>
            <person name="Glover B."/>
            <person name="Gwatney N."/>
            <person name="Korajkic A."/>
            <person name="Long A."/>
            <person name="Mobberley J.M."/>
            <person name="Pantry S.N."/>
            <person name="Pazder G."/>
            <person name="Peterson S."/>
            <person name="Quintanilla J.D."/>
            <person name="Sprinkle R."/>
            <person name="Stephens J."/>
            <person name="Thomas P."/>
            <person name="Vaughn R."/>
            <person name="Weber M.J."/>
            <person name="Wooten L.L."/>
        </authorList>
    </citation>
    <scope>NUCLEOTIDE SEQUENCE [LARGE SCALE GENOMIC DNA]</scope>
    <source>
        <strain evidence="4">ATCC 33889 / DSM 1251</strain>
    </source>
</reference>
<dbReference type="Pfam" id="PF00534">
    <property type="entry name" value="Glycos_transf_1"/>
    <property type="match status" value="1"/>
</dbReference>
<dbReference type="eggNOG" id="COG0438">
    <property type="taxonomic scope" value="Bacteria"/>
</dbReference>
<evidence type="ECO:0000313" key="4">
    <source>
        <dbReference type="Proteomes" id="UP000002714"/>
    </source>
</evidence>
<dbReference type="RefSeq" id="WP_011372221.1">
    <property type="nucleotide sequence ID" value="NC_007575.1"/>
</dbReference>
<proteinExistence type="predicted"/>
<dbReference type="InterPro" id="IPR001296">
    <property type="entry name" value="Glyco_trans_1"/>
</dbReference>
<gene>
    <name evidence="3" type="ordered locus">Suden_0588</name>
</gene>
<dbReference type="Gene3D" id="3.40.50.2000">
    <property type="entry name" value="Glycogen Phosphorylase B"/>
    <property type="match status" value="2"/>
</dbReference>
<dbReference type="Pfam" id="PF13439">
    <property type="entry name" value="Glyco_transf_4"/>
    <property type="match status" value="1"/>
</dbReference>
<evidence type="ECO:0000259" key="2">
    <source>
        <dbReference type="Pfam" id="PF13439"/>
    </source>
</evidence>
<dbReference type="CAZy" id="GT4">
    <property type="family name" value="Glycosyltransferase Family 4"/>
</dbReference>
<keyword evidence="4" id="KW-1185">Reference proteome</keyword>
<accession>Q30T14</accession>
<dbReference type="SUPFAM" id="SSF53756">
    <property type="entry name" value="UDP-Glycosyltransferase/glycogen phosphorylase"/>
    <property type="match status" value="1"/>
</dbReference>